<reference evidence="3 4" key="1">
    <citation type="submission" date="2024-07" db="EMBL/GenBank/DDBJ databases">
        <title>Molecular mechanisms and environmental adaptations of flagellar loss and biofilm growth of Rhodanobacter under environmental stress.</title>
        <authorList>
            <person name="Chen M."/>
        </authorList>
    </citation>
    <scope>NUCLEOTIDE SEQUENCE [LARGE SCALE GENOMIC DNA]</scope>
    <source>
        <strain evidence="3 4">RS22</strain>
    </source>
</reference>
<protein>
    <recommendedName>
        <fullName evidence="5">Secreted protein</fullName>
    </recommendedName>
</protein>
<feature type="signal peptide" evidence="2">
    <location>
        <begin position="1"/>
        <end position="22"/>
    </location>
</feature>
<evidence type="ECO:0000313" key="3">
    <source>
        <dbReference type="EMBL" id="MEY2182682.1"/>
    </source>
</evidence>
<organism evidence="3 4">
    <name type="scientific">Rhodanobacter humi</name>
    <dbReference type="NCBI Taxonomy" id="1888173"/>
    <lineage>
        <taxon>Bacteria</taxon>
        <taxon>Pseudomonadati</taxon>
        <taxon>Pseudomonadota</taxon>
        <taxon>Gammaproteobacteria</taxon>
        <taxon>Lysobacterales</taxon>
        <taxon>Rhodanobacteraceae</taxon>
        <taxon>Rhodanobacter</taxon>
    </lineage>
</organism>
<proteinExistence type="predicted"/>
<keyword evidence="2" id="KW-0732">Signal</keyword>
<evidence type="ECO:0008006" key="5">
    <source>
        <dbReference type="Google" id="ProtNLM"/>
    </source>
</evidence>
<comment type="caution">
    <text evidence="3">The sequence shown here is derived from an EMBL/GenBank/DDBJ whole genome shotgun (WGS) entry which is preliminary data.</text>
</comment>
<evidence type="ECO:0000256" key="2">
    <source>
        <dbReference type="SAM" id="SignalP"/>
    </source>
</evidence>
<gene>
    <name evidence="3" type="ORF">AB7878_09645</name>
</gene>
<keyword evidence="4" id="KW-1185">Reference proteome</keyword>
<evidence type="ECO:0000313" key="4">
    <source>
        <dbReference type="Proteomes" id="UP001562159"/>
    </source>
</evidence>
<name>A0ABV4AQU6_9GAMM</name>
<feature type="compositionally biased region" description="Pro residues" evidence="1">
    <location>
        <begin position="331"/>
        <end position="345"/>
    </location>
</feature>
<sequence>MRGWHCLALAGALSLPVAPAAAAVKQAAADAAPATGDSAREQALQAFQHDLVSVLALRATAQPLLGAALLARPLPRQPKTNSFHALINRAAAASDAGPAVQWARLADCDAKADACPNASALRKLVEQAPDNAAVWLLKLGLDTRDMKSDAARVDLARAAAAKLYDDYTGSSLAALAGVVDALPPPPATQGTGGPVGVQALIVQGNARLQPRPALPVVAKLCENAGDDAAIKADCLRLGKLLEWGSSPLARSLGLHLREVLGDATAQADARQQRRDLIWQVQNYSQLALRAQDDPALAQQLLAAAKQGGTEMSQLTAVLRASGVSTTAPGSWQPPAPDAPAPAHSP</sequence>
<dbReference type="Proteomes" id="UP001562159">
    <property type="component" value="Unassembled WGS sequence"/>
</dbReference>
<feature type="chain" id="PRO_5046436641" description="Secreted protein" evidence="2">
    <location>
        <begin position="23"/>
        <end position="345"/>
    </location>
</feature>
<accession>A0ABV4AQU6</accession>
<dbReference type="EMBL" id="JBGBPY010000001">
    <property type="protein sequence ID" value="MEY2182682.1"/>
    <property type="molecule type" value="Genomic_DNA"/>
</dbReference>
<evidence type="ECO:0000256" key="1">
    <source>
        <dbReference type="SAM" id="MobiDB-lite"/>
    </source>
</evidence>
<feature type="region of interest" description="Disordered" evidence="1">
    <location>
        <begin position="322"/>
        <end position="345"/>
    </location>
</feature>